<protein>
    <submittedName>
        <fullName evidence="2">F-box protein CPR30-like</fullName>
    </submittedName>
</protein>
<dbReference type="Proteomes" id="UP000325315">
    <property type="component" value="Unassembled WGS sequence"/>
</dbReference>
<keyword evidence="3" id="KW-1185">Reference proteome</keyword>
<dbReference type="AlphaFoldDB" id="A0A5B6VQI8"/>
<dbReference type="OrthoDB" id="591557at2759"/>
<name>A0A5B6VQI8_9ROSI</name>
<dbReference type="EMBL" id="SMMG02000006">
    <property type="protein sequence ID" value="KAA3471629.1"/>
    <property type="molecule type" value="Genomic_DNA"/>
</dbReference>
<comment type="caution">
    <text evidence="2">The sequence shown here is derived from an EMBL/GenBank/DDBJ whole genome shotgun (WGS) entry which is preliminary data.</text>
</comment>
<organism evidence="2 3">
    <name type="scientific">Gossypium australe</name>
    <dbReference type="NCBI Taxonomy" id="47621"/>
    <lineage>
        <taxon>Eukaryota</taxon>
        <taxon>Viridiplantae</taxon>
        <taxon>Streptophyta</taxon>
        <taxon>Embryophyta</taxon>
        <taxon>Tracheophyta</taxon>
        <taxon>Spermatophyta</taxon>
        <taxon>Magnoliopsida</taxon>
        <taxon>eudicotyledons</taxon>
        <taxon>Gunneridae</taxon>
        <taxon>Pentapetalae</taxon>
        <taxon>rosids</taxon>
        <taxon>malvids</taxon>
        <taxon>Malvales</taxon>
        <taxon>Malvaceae</taxon>
        <taxon>Malvoideae</taxon>
        <taxon>Gossypium</taxon>
    </lineage>
</organism>
<feature type="region of interest" description="Disordered" evidence="1">
    <location>
        <begin position="1"/>
        <end position="24"/>
    </location>
</feature>
<gene>
    <name evidence="2" type="ORF">EPI10_017228</name>
</gene>
<proteinExistence type="predicted"/>
<evidence type="ECO:0000256" key="1">
    <source>
        <dbReference type="SAM" id="MobiDB-lite"/>
    </source>
</evidence>
<evidence type="ECO:0000313" key="2">
    <source>
        <dbReference type="EMBL" id="KAA3471629.1"/>
    </source>
</evidence>
<reference evidence="3" key="1">
    <citation type="journal article" date="2019" name="Plant Biotechnol. J.">
        <title>Genome sequencing of the Australian wild diploid species Gossypium australe highlights disease resistance and delayed gland morphogenesis.</title>
        <authorList>
            <person name="Cai Y."/>
            <person name="Cai X."/>
            <person name="Wang Q."/>
            <person name="Wang P."/>
            <person name="Zhang Y."/>
            <person name="Cai C."/>
            <person name="Xu Y."/>
            <person name="Wang K."/>
            <person name="Zhou Z."/>
            <person name="Wang C."/>
            <person name="Geng S."/>
            <person name="Li B."/>
            <person name="Dong Q."/>
            <person name="Hou Y."/>
            <person name="Wang H."/>
            <person name="Ai P."/>
            <person name="Liu Z."/>
            <person name="Yi F."/>
            <person name="Sun M."/>
            <person name="An G."/>
            <person name="Cheng J."/>
            <person name="Zhang Y."/>
            <person name="Shi Q."/>
            <person name="Xie Y."/>
            <person name="Shi X."/>
            <person name="Chang Y."/>
            <person name="Huang F."/>
            <person name="Chen Y."/>
            <person name="Hong S."/>
            <person name="Mi L."/>
            <person name="Sun Q."/>
            <person name="Zhang L."/>
            <person name="Zhou B."/>
            <person name="Peng R."/>
            <person name="Zhang X."/>
            <person name="Liu F."/>
        </authorList>
    </citation>
    <scope>NUCLEOTIDE SEQUENCE [LARGE SCALE GENOMIC DNA]</scope>
    <source>
        <strain evidence="3">cv. PA1801</strain>
    </source>
</reference>
<accession>A0A5B6VQI8</accession>
<evidence type="ECO:0000313" key="3">
    <source>
        <dbReference type="Proteomes" id="UP000325315"/>
    </source>
</evidence>
<sequence length="76" mass="8554">MGSPRAIVATGHRRRRPWPPMAEKRPFNFFPPTVLSFIGDSGNRLARRRTNGAVVCFSPTKKKTFSSLLTLTIQKP</sequence>